<dbReference type="Pfam" id="PF02782">
    <property type="entry name" value="FGGY_C"/>
    <property type="match status" value="1"/>
</dbReference>
<evidence type="ECO:0000259" key="4">
    <source>
        <dbReference type="Pfam" id="PF00370"/>
    </source>
</evidence>
<accession>A0A9D1MLS6</accession>
<comment type="caution">
    <text evidence="6">The sequence shown here is derived from an EMBL/GenBank/DDBJ whole genome shotgun (WGS) entry which is preliminary data.</text>
</comment>
<dbReference type="GO" id="GO:0016301">
    <property type="term" value="F:kinase activity"/>
    <property type="evidence" value="ECO:0007669"/>
    <property type="project" value="UniProtKB-KW"/>
</dbReference>
<feature type="domain" description="Carbohydrate kinase FGGY C-terminal" evidence="5">
    <location>
        <begin position="259"/>
        <end position="450"/>
    </location>
</feature>
<keyword evidence="2" id="KW-0808">Transferase</keyword>
<evidence type="ECO:0000256" key="2">
    <source>
        <dbReference type="ARBA" id="ARBA00022679"/>
    </source>
</evidence>
<organism evidence="6 7">
    <name type="scientific">Candidatus Caccalectryoclostridium excrementigallinarum</name>
    <dbReference type="NCBI Taxonomy" id="2840710"/>
    <lineage>
        <taxon>Bacteria</taxon>
        <taxon>Bacillati</taxon>
        <taxon>Bacillota</taxon>
        <taxon>Clostridia</taxon>
        <taxon>Christensenellales</taxon>
        <taxon>Christensenellaceae</taxon>
        <taxon>Christensenellaceae incertae sedis</taxon>
        <taxon>Candidatus Caccalectryoclostridium</taxon>
    </lineage>
</organism>
<dbReference type="AlphaFoldDB" id="A0A9D1MLS6"/>
<reference evidence="6" key="2">
    <citation type="journal article" date="2021" name="PeerJ">
        <title>Extensive microbial diversity within the chicken gut microbiome revealed by metagenomics and culture.</title>
        <authorList>
            <person name="Gilroy R."/>
            <person name="Ravi A."/>
            <person name="Getino M."/>
            <person name="Pursley I."/>
            <person name="Horton D.L."/>
            <person name="Alikhan N.F."/>
            <person name="Baker D."/>
            <person name="Gharbi K."/>
            <person name="Hall N."/>
            <person name="Watson M."/>
            <person name="Adriaenssens E.M."/>
            <person name="Foster-Nyarko E."/>
            <person name="Jarju S."/>
            <person name="Secka A."/>
            <person name="Antonio M."/>
            <person name="Oren A."/>
            <person name="Chaudhuri R.R."/>
            <person name="La Ragione R."/>
            <person name="Hildebrand F."/>
            <person name="Pallen M.J."/>
        </authorList>
    </citation>
    <scope>NUCLEOTIDE SEQUENCE</scope>
    <source>
        <strain evidence="6">9366</strain>
    </source>
</reference>
<dbReference type="Proteomes" id="UP000824145">
    <property type="component" value="Unassembled WGS sequence"/>
</dbReference>
<comment type="similarity">
    <text evidence="1">Belongs to the FGGY kinase family.</text>
</comment>
<dbReference type="InterPro" id="IPR000577">
    <property type="entry name" value="Carb_kinase_FGGY"/>
</dbReference>
<feature type="domain" description="Carbohydrate kinase FGGY N-terminal" evidence="4">
    <location>
        <begin position="4"/>
        <end position="248"/>
    </location>
</feature>
<protein>
    <submittedName>
        <fullName evidence="6">FGGY-family carbohydrate kinase</fullName>
    </submittedName>
</protein>
<evidence type="ECO:0000259" key="5">
    <source>
        <dbReference type="Pfam" id="PF02782"/>
    </source>
</evidence>
<keyword evidence="3 6" id="KW-0418">Kinase</keyword>
<evidence type="ECO:0000313" key="7">
    <source>
        <dbReference type="Proteomes" id="UP000824145"/>
    </source>
</evidence>
<dbReference type="GO" id="GO:0005975">
    <property type="term" value="P:carbohydrate metabolic process"/>
    <property type="evidence" value="ECO:0007669"/>
    <property type="project" value="InterPro"/>
</dbReference>
<dbReference type="Pfam" id="PF00370">
    <property type="entry name" value="FGGY_N"/>
    <property type="match status" value="1"/>
</dbReference>
<dbReference type="PANTHER" id="PTHR43095">
    <property type="entry name" value="SUGAR KINASE"/>
    <property type="match status" value="1"/>
</dbReference>
<gene>
    <name evidence="6" type="ORF">IAB07_01810</name>
</gene>
<dbReference type="InterPro" id="IPR043129">
    <property type="entry name" value="ATPase_NBD"/>
</dbReference>
<dbReference type="InterPro" id="IPR018484">
    <property type="entry name" value="FGGY_N"/>
</dbReference>
<dbReference type="SUPFAM" id="SSF53067">
    <property type="entry name" value="Actin-like ATPase domain"/>
    <property type="match status" value="2"/>
</dbReference>
<reference evidence="6" key="1">
    <citation type="submission" date="2020-10" db="EMBL/GenBank/DDBJ databases">
        <authorList>
            <person name="Gilroy R."/>
        </authorList>
    </citation>
    <scope>NUCLEOTIDE SEQUENCE</scope>
    <source>
        <strain evidence="6">9366</strain>
    </source>
</reference>
<dbReference type="PIRSF" id="PIRSF000538">
    <property type="entry name" value="GlpK"/>
    <property type="match status" value="1"/>
</dbReference>
<dbReference type="Gene3D" id="3.30.420.40">
    <property type="match status" value="2"/>
</dbReference>
<name>A0A9D1MLS6_9FIRM</name>
<evidence type="ECO:0000256" key="3">
    <source>
        <dbReference type="ARBA" id="ARBA00022777"/>
    </source>
</evidence>
<evidence type="ECO:0000313" key="6">
    <source>
        <dbReference type="EMBL" id="HIU62491.1"/>
    </source>
</evidence>
<dbReference type="EMBL" id="DVNJ01000006">
    <property type="protein sequence ID" value="HIU62491.1"/>
    <property type="molecule type" value="Genomic_DNA"/>
</dbReference>
<proteinExistence type="inferred from homology"/>
<dbReference type="PANTHER" id="PTHR43095:SF2">
    <property type="entry name" value="GLUCONOKINASE"/>
    <property type="match status" value="1"/>
</dbReference>
<dbReference type="InterPro" id="IPR050406">
    <property type="entry name" value="FGGY_Carb_Kinase"/>
</dbReference>
<sequence length="511" mass="56508">MSKYIIAHDMGTSSDKAVLVDFEGQIISSQTEPYPTYYPAPAFVEQDPADYWRAVCEATAKLMDKTGTDPDDVMGIVFSTQAMGIIPIDKYGNVLHNNITWVDGRAEKQAQSIMKKLGGKRIFSLLAGTPIMGKDVVAKLIWLKEEMPSVYNDAMYFLDVNGFLKFKCTGVAVAEYSGASSYGLDTKKKKWLGALKFTGIDMKKLPPLVKSTDMIGDGLTEEAAKAMKLNPGTPVFGGCDDTQAAALGSGMNGEGDIHIYLGTSAWVGATSSTETKFKHGAAAIQSADIDMNLIVGVTEAAGSNLEWIKNQFFKKEAEELGSGIYDYMDSVIEHIPAGSEYLICTPWMLGERCPVSSTTTRSTLFNIDPRHTREHLMRAVYEGIGYNLRWILENFKKDYGFGGRKFRIIGGGAMNKAWMQMIADITDNEFAVVQNTRNAGALGAAIIALIGLGEIKGFSEVKRFVKEEKTYRPNPANRYIYDEQFQNYKRIYYSLNKAYKLANSNRFEGED</sequence>
<dbReference type="InterPro" id="IPR018485">
    <property type="entry name" value="FGGY_C"/>
</dbReference>
<dbReference type="CDD" id="cd07805">
    <property type="entry name" value="ASKHA_NBD_FGGY_CvXK-like"/>
    <property type="match status" value="1"/>
</dbReference>
<evidence type="ECO:0000256" key="1">
    <source>
        <dbReference type="ARBA" id="ARBA00009156"/>
    </source>
</evidence>